<dbReference type="GO" id="GO:0007160">
    <property type="term" value="P:cell-matrix adhesion"/>
    <property type="evidence" value="ECO:0007669"/>
    <property type="project" value="TreeGrafter"/>
</dbReference>
<feature type="non-terminal residue" evidence="7">
    <location>
        <position position="1"/>
    </location>
</feature>
<reference evidence="7" key="1">
    <citation type="submission" date="2019-05" db="EMBL/GenBank/DDBJ databases">
        <title>Annotation for the trematode Fasciolopsis buski.</title>
        <authorList>
            <person name="Choi Y.-J."/>
        </authorList>
    </citation>
    <scope>NUCLEOTIDE SEQUENCE</scope>
    <source>
        <strain evidence="7">HT</strain>
        <tissue evidence="7">Whole worm</tissue>
    </source>
</reference>
<dbReference type="GO" id="GO:0009897">
    <property type="term" value="C:external side of plasma membrane"/>
    <property type="evidence" value="ECO:0007669"/>
    <property type="project" value="TreeGrafter"/>
</dbReference>
<dbReference type="OrthoDB" id="6283231at2759"/>
<dbReference type="Gene3D" id="1.20.5.930">
    <property type="entry name" value="Bicelle-embedded integrin alpha(iib) transmembrane segment"/>
    <property type="match status" value="1"/>
</dbReference>
<dbReference type="SUPFAM" id="SSF69179">
    <property type="entry name" value="Integrin domains"/>
    <property type="match status" value="1"/>
</dbReference>
<dbReference type="GO" id="GO:0007229">
    <property type="term" value="P:integrin-mediated signaling pathway"/>
    <property type="evidence" value="ECO:0007669"/>
    <property type="project" value="UniProtKB-KW"/>
</dbReference>
<evidence type="ECO:0000256" key="6">
    <source>
        <dbReference type="SAM" id="Phobius"/>
    </source>
</evidence>
<name>A0A8E0RYU1_9TREM</name>
<feature type="compositionally biased region" description="Polar residues" evidence="5">
    <location>
        <begin position="392"/>
        <end position="412"/>
    </location>
</feature>
<evidence type="ECO:0000256" key="1">
    <source>
        <dbReference type="ARBA" id="ARBA00004479"/>
    </source>
</evidence>
<keyword evidence="8" id="KW-1185">Reference proteome</keyword>
<dbReference type="PANTHER" id="PTHR23220">
    <property type="entry name" value="INTEGRIN ALPHA"/>
    <property type="match status" value="1"/>
</dbReference>
<keyword evidence="6" id="KW-1133">Transmembrane helix</keyword>
<dbReference type="InterPro" id="IPR032695">
    <property type="entry name" value="Integrin_dom_sf"/>
</dbReference>
<dbReference type="AlphaFoldDB" id="A0A8E0RYU1"/>
<feature type="region of interest" description="Disordered" evidence="5">
    <location>
        <begin position="368"/>
        <end position="444"/>
    </location>
</feature>
<feature type="region of interest" description="Disordered" evidence="5">
    <location>
        <begin position="232"/>
        <end position="292"/>
    </location>
</feature>
<feature type="transmembrane region" description="Helical" evidence="6">
    <location>
        <begin position="197"/>
        <end position="224"/>
    </location>
</feature>
<gene>
    <name evidence="7" type="ORF">FBUS_11884</name>
</gene>
<comment type="caution">
    <text evidence="7">The sequence shown here is derived from an EMBL/GenBank/DDBJ whole genome shotgun (WGS) entry which is preliminary data.</text>
</comment>
<keyword evidence="4" id="KW-0325">Glycoprotein</keyword>
<dbReference type="GO" id="GO:0005178">
    <property type="term" value="F:integrin binding"/>
    <property type="evidence" value="ECO:0007669"/>
    <property type="project" value="TreeGrafter"/>
</dbReference>
<evidence type="ECO:0000256" key="5">
    <source>
        <dbReference type="SAM" id="MobiDB-lite"/>
    </source>
</evidence>
<evidence type="ECO:0000256" key="4">
    <source>
        <dbReference type="ARBA" id="ARBA00023180"/>
    </source>
</evidence>
<evidence type="ECO:0000313" key="7">
    <source>
        <dbReference type="EMBL" id="KAA0191496.1"/>
    </source>
</evidence>
<dbReference type="EMBL" id="LUCM01006299">
    <property type="protein sequence ID" value="KAA0191496.1"/>
    <property type="molecule type" value="Genomic_DNA"/>
</dbReference>
<feature type="compositionally biased region" description="Polar residues" evidence="5">
    <location>
        <begin position="432"/>
        <end position="444"/>
    </location>
</feature>
<dbReference type="PANTHER" id="PTHR23220:SF122">
    <property type="entry name" value="INTEGRIN ALPHA-PS1"/>
    <property type="match status" value="1"/>
</dbReference>
<dbReference type="GO" id="GO:0033627">
    <property type="term" value="P:cell adhesion mediated by integrin"/>
    <property type="evidence" value="ECO:0007669"/>
    <property type="project" value="TreeGrafter"/>
</dbReference>
<evidence type="ECO:0000256" key="3">
    <source>
        <dbReference type="ARBA" id="ARBA00023136"/>
    </source>
</evidence>
<dbReference type="Proteomes" id="UP000728185">
    <property type="component" value="Unassembled WGS sequence"/>
</dbReference>
<feature type="compositionally biased region" description="Polar residues" evidence="5">
    <location>
        <begin position="263"/>
        <end position="279"/>
    </location>
</feature>
<proteinExistence type="predicted"/>
<feature type="compositionally biased region" description="Basic and acidic residues" evidence="5">
    <location>
        <begin position="413"/>
        <end position="431"/>
    </location>
</feature>
<evidence type="ECO:0000256" key="2">
    <source>
        <dbReference type="ARBA" id="ARBA00023037"/>
    </source>
</evidence>
<comment type="subcellular location">
    <subcellularLocation>
        <location evidence="1">Membrane</location>
        <topology evidence="1">Single-pass type I membrane protein</topology>
    </subcellularLocation>
</comment>
<dbReference type="Gene3D" id="2.60.40.1530">
    <property type="entry name" value="ntegrin, alpha v. Chain A, domain 4"/>
    <property type="match status" value="1"/>
</dbReference>
<dbReference type="GO" id="GO:0008305">
    <property type="term" value="C:integrin complex"/>
    <property type="evidence" value="ECO:0007669"/>
    <property type="project" value="TreeGrafter"/>
</dbReference>
<evidence type="ECO:0000313" key="8">
    <source>
        <dbReference type="Proteomes" id="UP000728185"/>
    </source>
</evidence>
<keyword evidence="2 7" id="KW-0401">Integrin</keyword>
<sequence length="444" mass="49494">YRVKRSAMAGENYRAKVHNKDVTIQRLDDPESYVDMDIPLAASGYRGHSQSANTPFARTERGRIYLRCPSLSRSPPTVGSGSLPNWHKCAEIQCHLSSLEKGDTVRLRWSGWLWAATYFTLHTPDVQLISRLRVANWGQPPESIRFYQLLADSQQPNRTELSDLIQLDYPDPWPAFELKQSIIFRNVQPDVIHQVPWWPIVVGIVIGILLLTALGICCYCCGFFRRKRIPSHKEQKKNPRGTRSSSKDRLLSTNGDETDNNDKSSVPSFLSTKPPTESAISAIPGSRSTANTRINRHRKAPDQTEFLVQASPNLLCAEEPEPPSPKIPKTYVAPPGWEVEEDNDVAGMENWSGTGEISYHANEIDPLCPENEVHGGSSLHQLKVGEADELIDNTSVQSTTVDKQDSCPITDTSKPKDTKVEPPSGNDEKLKSPSSTEENTKQSG</sequence>
<keyword evidence="6" id="KW-0812">Transmembrane</keyword>
<organism evidence="7 8">
    <name type="scientific">Fasciolopsis buskii</name>
    <dbReference type="NCBI Taxonomy" id="27845"/>
    <lineage>
        <taxon>Eukaryota</taxon>
        <taxon>Metazoa</taxon>
        <taxon>Spiralia</taxon>
        <taxon>Lophotrochozoa</taxon>
        <taxon>Platyhelminthes</taxon>
        <taxon>Trematoda</taxon>
        <taxon>Digenea</taxon>
        <taxon>Plagiorchiida</taxon>
        <taxon>Echinostomata</taxon>
        <taxon>Echinostomatoidea</taxon>
        <taxon>Fasciolidae</taxon>
        <taxon>Fasciolopsis</taxon>
    </lineage>
</organism>
<keyword evidence="3 6" id="KW-0472">Membrane</keyword>
<dbReference type="GO" id="GO:0098609">
    <property type="term" value="P:cell-cell adhesion"/>
    <property type="evidence" value="ECO:0007669"/>
    <property type="project" value="TreeGrafter"/>
</dbReference>
<accession>A0A8E0RYU1</accession>
<protein>
    <submittedName>
        <fullName evidence="7">Integrin alpha-ps</fullName>
    </submittedName>
</protein>